<evidence type="ECO:0000256" key="3">
    <source>
        <dbReference type="SAM" id="MobiDB-lite"/>
    </source>
</evidence>
<dbReference type="PANTHER" id="PTHR22880">
    <property type="entry name" value="FALZ-RELATED BROMODOMAIN-CONTAINING PROTEINS"/>
    <property type="match status" value="1"/>
</dbReference>
<gene>
    <name evidence="5" type="ORF">WMSIL1_LOCUS385</name>
</gene>
<proteinExistence type="predicted"/>
<sequence length="312" mass="35690">MSTNQLKHIETTLNNILKSNYAYPFAKPVKGVEGYDIIIKKKMDFGTIKQNIRSNGYKSSRECLDDIFLVFANCYIFNAPDTGIVAMARHLERRFREKLEFMPEAEAPYKKPARRPKSEDIKNNTTDITKRGPTRRGNIYGTRQAAKKSKTEINVSDFMNVQGKLKVLKDTHRELWKLLSSLVTEFNELTAVINKFSESINGHYEILARGESEMNETGGINKPLSVNVQKPLQSKEYHFQVAFNDTPREKKKKKNSSKDSKTHLPHKAPFSKQLQNADNFNGHFKNMKLSHATLLIKNDSGDSRSLSFLSKL</sequence>
<reference evidence="5 6" key="1">
    <citation type="submission" date="2019-07" db="EMBL/GenBank/DDBJ databases">
        <authorList>
            <person name="Jastrzebski P J."/>
            <person name="Paukszto L."/>
            <person name="Jastrzebski P J."/>
        </authorList>
    </citation>
    <scope>NUCLEOTIDE SEQUENCE [LARGE SCALE GENOMIC DNA]</scope>
    <source>
        <strain evidence="5 6">WMS-il1</strain>
    </source>
</reference>
<dbReference type="Pfam" id="PF00439">
    <property type="entry name" value="Bromodomain"/>
    <property type="match status" value="1"/>
</dbReference>
<dbReference type="GO" id="GO:0005634">
    <property type="term" value="C:nucleus"/>
    <property type="evidence" value="ECO:0007669"/>
    <property type="project" value="TreeGrafter"/>
</dbReference>
<dbReference type="SUPFAM" id="SSF47370">
    <property type="entry name" value="Bromodomain"/>
    <property type="match status" value="1"/>
</dbReference>
<dbReference type="PANTHER" id="PTHR22880:SF225">
    <property type="entry name" value="BROMODOMAIN-CONTAINING PROTEIN BET-1-RELATED"/>
    <property type="match status" value="1"/>
</dbReference>
<dbReference type="GO" id="GO:0006355">
    <property type="term" value="P:regulation of DNA-templated transcription"/>
    <property type="evidence" value="ECO:0007669"/>
    <property type="project" value="TreeGrafter"/>
</dbReference>
<protein>
    <recommendedName>
        <fullName evidence="4">Bromo domain-containing protein</fullName>
    </recommendedName>
</protein>
<dbReference type="PROSITE" id="PS50014">
    <property type="entry name" value="BROMODOMAIN_2"/>
    <property type="match status" value="1"/>
</dbReference>
<organism evidence="5 6">
    <name type="scientific">Hymenolepis diminuta</name>
    <name type="common">Rat tapeworm</name>
    <dbReference type="NCBI Taxonomy" id="6216"/>
    <lineage>
        <taxon>Eukaryota</taxon>
        <taxon>Metazoa</taxon>
        <taxon>Spiralia</taxon>
        <taxon>Lophotrochozoa</taxon>
        <taxon>Platyhelminthes</taxon>
        <taxon>Cestoda</taxon>
        <taxon>Eucestoda</taxon>
        <taxon>Cyclophyllidea</taxon>
        <taxon>Hymenolepididae</taxon>
        <taxon>Hymenolepis</taxon>
    </lineage>
</organism>
<evidence type="ECO:0000313" key="5">
    <source>
        <dbReference type="EMBL" id="VUZ39030.1"/>
    </source>
</evidence>
<dbReference type="AlphaFoldDB" id="A0A564XVN6"/>
<accession>A0A564XVN6</accession>
<evidence type="ECO:0000256" key="2">
    <source>
        <dbReference type="PROSITE-ProRule" id="PRU00035"/>
    </source>
</evidence>
<evidence type="ECO:0000256" key="1">
    <source>
        <dbReference type="ARBA" id="ARBA00023117"/>
    </source>
</evidence>
<dbReference type="EMBL" id="CABIJS010000011">
    <property type="protein sequence ID" value="VUZ39030.1"/>
    <property type="molecule type" value="Genomic_DNA"/>
</dbReference>
<dbReference type="GO" id="GO:0006338">
    <property type="term" value="P:chromatin remodeling"/>
    <property type="evidence" value="ECO:0007669"/>
    <property type="project" value="TreeGrafter"/>
</dbReference>
<dbReference type="Proteomes" id="UP000321570">
    <property type="component" value="Unassembled WGS sequence"/>
</dbReference>
<feature type="region of interest" description="Disordered" evidence="3">
    <location>
        <begin position="241"/>
        <end position="273"/>
    </location>
</feature>
<dbReference type="Gene3D" id="1.20.920.10">
    <property type="entry name" value="Bromodomain-like"/>
    <property type="match status" value="1"/>
</dbReference>
<dbReference type="InterPro" id="IPR001487">
    <property type="entry name" value="Bromodomain"/>
</dbReference>
<dbReference type="PRINTS" id="PR00503">
    <property type="entry name" value="BROMODOMAIN"/>
</dbReference>
<dbReference type="GO" id="GO:0000785">
    <property type="term" value="C:chromatin"/>
    <property type="evidence" value="ECO:0007669"/>
    <property type="project" value="TreeGrafter"/>
</dbReference>
<dbReference type="InterPro" id="IPR050935">
    <property type="entry name" value="Bromo_chromatin_reader"/>
</dbReference>
<feature type="domain" description="Bromo" evidence="4">
    <location>
        <begin position="17"/>
        <end position="85"/>
    </location>
</feature>
<keyword evidence="6" id="KW-1185">Reference proteome</keyword>
<name>A0A564XVN6_HYMDI</name>
<dbReference type="InterPro" id="IPR036427">
    <property type="entry name" value="Bromodomain-like_sf"/>
</dbReference>
<evidence type="ECO:0000259" key="4">
    <source>
        <dbReference type="PROSITE" id="PS50014"/>
    </source>
</evidence>
<feature type="region of interest" description="Disordered" evidence="3">
    <location>
        <begin position="107"/>
        <end position="145"/>
    </location>
</feature>
<evidence type="ECO:0000313" key="6">
    <source>
        <dbReference type="Proteomes" id="UP000321570"/>
    </source>
</evidence>
<dbReference type="SMART" id="SM00297">
    <property type="entry name" value="BROMO"/>
    <property type="match status" value="1"/>
</dbReference>
<keyword evidence="1 2" id="KW-0103">Bromodomain</keyword>